<dbReference type="OrthoDB" id="8965954at2"/>
<comment type="caution">
    <text evidence="3">The sequence shown here is derived from an EMBL/GenBank/DDBJ whole genome shotgun (WGS) entry which is preliminary data.</text>
</comment>
<reference evidence="3 4" key="1">
    <citation type="submission" date="2018-08" db="EMBL/GenBank/DDBJ databases">
        <title>Genomic Encyclopedia of Type Strains, Phase IV (KMG-IV): sequencing the most valuable type-strain genomes for metagenomic binning, comparative biology and taxonomic classification.</title>
        <authorList>
            <person name="Goeker M."/>
        </authorList>
    </citation>
    <scope>NUCLEOTIDE SEQUENCE [LARGE SCALE GENOMIC DNA]</scope>
    <source>
        <strain evidence="3 4">DSM 18841</strain>
    </source>
</reference>
<feature type="transmembrane region" description="Helical" evidence="1">
    <location>
        <begin position="24"/>
        <end position="45"/>
    </location>
</feature>
<organism evidence="3 4">
    <name type="scientific">Tenacibaculum gallaicum</name>
    <dbReference type="NCBI Taxonomy" id="561505"/>
    <lineage>
        <taxon>Bacteria</taxon>
        <taxon>Pseudomonadati</taxon>
        <taxon>Bacteroidota</taxon>
        <taxon>Flavobacteriia</taxon>
        <taxon>Flavobacteriales</taxon>
        <taxon>Flavobacteriaceae</taxon>
        <taxon>Tenacibaculum</taxon>
    </lineage>
</organism>
<evidence type="ECO:0000259" key="2">
    <source>
        <dbReference type="Pfam" id="PF13239"/>
    </source>
</evidence>
<feature type="domain" description="2TM" evidence="2">
    <location>
        <begin position="13"/>
        <end position="92"/>
    </location>
</feature>
<sequence length="98" mass="11776">MEKDYSLEHKYIKAKKKVGQIKGLYIHLLVTLLIIPVIVFINLRFVPNAHWFWYPIIGMSVSLFFHWFNVFGTEKIGFGKDWEERKIKEFLEKNHHGK</sequence>
<proteinExistence type="predicted"/>
<keyword evidence="1" id="KW-0812">Transmembrane</keyword>
<dbReference type="InterPro" id="IPR025698">
    <property type="entry name" value="2TM_dom"/>
</dbReference>
<dbReference type="AlphaFoldDB" id="A0A3E0HVW1"/>
<accession>A0A3E0HVW1</accession>
<name>A0A3E0HVW1_9FLAO</name>
<keyword evidence="4" id="KW-1185">Reference proteome</keyword>
<gene>
    <name evidence="3" type="ORF">C7448_104153</name>
</gene>
<dbReference type="RefSeq" id="WP_115901269.1">
    <property type="nucleotide sequence ID" value="NZ_QUNS01000004.1"/>
</dbReference>
<dbReference type="Proteomes" id="UP000256884">
    <property type="component" value="Unassembled WGS sequence"/>
</dbReference>
<protein>
    <submittedName>
        <fullName evidence="3">2TM domain-containing protein</fullName>
    </submittedName>
</protein>
<feature type="transmembrane region" description="Helical" evidence="1">
    <location>
        <begin position="51"/>
        <end position="71"/>
    </location>
</feature>
<evidence type="ECO:0000313" key="3">
    <source>
        <dbReference type="EMBL" id="REH50541.1"/>
    </source>
</evidence>
<keyword evidence="1" id="KW-0472">Membrane</keyword>
<evidence type="ECO:0000313" key="4">
    <source>
        <dbReference type="Proteomes" id="UP000256884"/>
    </source>
</evidence>
<evidence type="ECO:0000256" key="1">
    <source>
        <dbReference type="SAM" id="Phobius"/>
    </source>
</evidence>
<dbReference type="EMBL" id="QUNS01000004">
    <property type="protein sequence ID" value="REH50541.1"/>
    <property type="molecule type" value="Genomic_DNA"/>
</dbReference>
<dbReference type="Pfam" id="PF13239">
    <property type="entry name" value="2TM"/>
    <property type="match status" value="1"/>
</dbReference>
<keyword evidence="1" id="KW-1133">Transmembrane helix</keyword>